<dbReference type="RefSeq" id="WP_127781430.1">
    <property type="nucleotide sequence ID" value="NZ_SADD01000022.1"/>
</dbReference>
<dbReference type="PANTHER" id="PTHR12521:SF0">
    <property type="entry name" value="ADP-RIBOSE GLYCOHYDROLASE OARD1"/>
    <property type="match status" value="1"/>
</dbReference>
<organism evidence="3 4">
    <name type="scientific">Lujinxingia sediminis</name>
    <dbReference type="NCBI Taxonomy" id="2480984"/>
    <lineage>
        <taxon>Bacteria</taxon>
        <taxon>Deltaproteobacteria</taxon>
        <taxon>Bradymonadales</taxon>
        <taxon>Lujinxingiaceae</taxon>
        <taxon>Lujinxingia</taxon>
    </lineage>
</organism>
<dbReference type="CDD" id="cd02901">
    <property type="entry name" value="Macro_Poa1p-like"/>
    <property type="match status" value="1"/>
</dbReference>
<accession>A0ABY0CNI0</accession>
<evidence type="ECO:0000259" key="2">
    <source>
        <dbReference type="PROSITE" id="PS51154"/>
    </source>
</evidence>
<dbReference type="PANTHER" id="PTHR12521">
    <property type="entry name" value="PROTEIN C6ORF130"/>
    <property type="match status" value="1"/>
</dbReference>
<evidence type="ECO:0000313" key="4">
    <source>
        <dbReference type="Proteomes" id="UP000282926"/>
    </source>
</evidence>
<dbReference type="SMART" id="SM00506">
    <property type="entry name" value="A1pp"/>
    <property type="match status" value="1"/>
</dbReference>
<gene>
    <name evidence="3" type="ORF">EA187_19770</name>
</gene>
<dbReference type="InterPro" id="IPR002589">
    <property type="entry name" value="Macro_dom"/>
</dbReference>
<dbReference type="InterPro" id="IPR050892">
    <property type="entry name" value="ADP-ribose_metab_enzymes"/>
</dbReference>
<keyword evidence="4" id="KW-1185">Reference proteome</keyword>
<dbReference type="Proteomes" id="UP000282926">
    <property type="component" value="Unassembled WGS sequence"/>
</dbReference>
<comment type="caution">
    <text evidence="3">The sequence shown here is derived from an EMBL/GenBank/DDBJ whole genome shotgun (WGS) entry which is preliminary data.</text>
</comment>
<dbReference type="InterPro" id="IPR043472">
    <property type="entry name" value="Macro_dom-like"/>
</dbReference>
<feature type="domain" description="Macro" evidence="2">
    <location>
        <begin position="1"/>
        <end position="163"/>
    </location>
</feature>
<protein>
    <submittedName>
        <fullName evidence="3">Appr-1-p processing protein</fullName>
    </submittedName>
</protein>
<sequence>MMEFTRGNILKADTEAVVNTVNCVGVMGRGIAAQFKRMYPENFKVYAAACKRNEVVPGHMFVFETGLLTPPRFIINFPTKRHWRSKSRIEDIEEGLVALAAEVQKRGITSIAIPPLGCGLGGLDWQDVRPLIERAFADLSDVRVVVFEPHKEGQSAKMATTRKAPEMTPGRAVLVGLFERYLAGLMDPSISLLELHKLMYFAQEAGEPLRLKYVKSHYGPYAENLRHVLAAIEGYMLTGYGDGGDEPEKALELVPGVVEQAREALKAHPDTVERFERVSELVTGFETTFGMELLATVHWVMTQEGISEAGALVDAVHAWNSRKQMFSERQIQIAQQTLESKGWLPVPSAPALR</sequence>
<dbReference type="PROSITE" id="PS51154">
    <property type="entry name" value="MACRO"/>
    <property type="match status" value="1"/>
</dbReference>
<reference evidence="3 4" key="1">
    <citation type="submission" date="2019-01" db="EMBL/GenBank/DDBJ databases">
        <title>Lujinxingia litoralis gen. nov., sp. nov. and Lujinxingia sediminis gen. nov., sp. nov., new members in the order Bradymonadales, isolated from coastal sediment.</title>
        <authorList>
            <person name="Li C.-M."/>
        </authorList>
    </citation>
    <scope>NUCLEOTIDE SEQUENCE [LARGE SCALE GENOMIC DNA]</scope>
    <source>
        <strain evidence="3 4">SEH01</strain>
    </source>
</reference>
<dbReference type="EMBL" id="SADD01000022">
    <property type="protein sequence ID" value="RVU40719.1"/>
    <property type="molecule type" value="Genomic_DNA"/>
</dbReference>
<comment type="catalytic activity">
    <reaction evidence="1">
        <text>an N-(ADP-alpha-D-ribosyl)-thymidine in DNA + H2O = a thymidine in DNA + ADP-D-ribose</text>
        <dbReference type="Rhea" id="RHEA:71655"/>
        <dbReference type="Rhea" id="RHEA-COMP:13556"/>
        <dbReference type="Rhea" id="RHEA-COMP:18051"/>
        <dbReference type="ChEBI" id="CHEBI:15377"/>
        <dbReference type="ChEBI" id="CHEBI:57967"/>
        <dbReference type="ChEBI" id="CHEBI:137386"/>
        <dbReference type="ChEBI" id="CHEBI:191199"/>
    </reaction>
    <physiologicalReaction direction="left-to-right" evidence="1">
        <dbReference type="Rhea" id="RHEA:71656"/>
    </physiologicalReaction>
</comment>
<evidence type="ECO:0000313" key="3">
    <source>
        <dbReference type="EMBL" id="RVU40719.1"/>
    </source>
</evidence>
<dbReference type="SUPFAM" id="SSF52949">
    <property type="entry name" value="Macro domain-like"/>
    <property type="match status" value="1"/>
</dbReference>
<dbReference type="Pfam" id="PF01661">
    <property type="entry name" value="Macro"/>
    <property type="match status" value="1"/>
</dbReference>
<evidence type="ECO:0000256" key="1">
    <source>
        <dbReference type="ARBA" id="ARBA00035885"/>
    </source>
</evidence>
<proteinExistence type="predicted"/>
<dbReference type="Gene3D" id="3.40.220.10">
    <property type="entry name" value="Leucine Aminopeptidase, subunit E, domain 1"/>
    <property type="match status" value="1"/>
</dbReference>
<name>A0ABY0CNI0_9DELT</name>